<dbReference type="Proteomes" id="UP000007431">
    <property type="component" value="Unassembled WGS sequence"/>
</dbReference>
<dbReference type="HOGENOM" id="CLU_1928793_0_0_1"/>
<dbReference type="GeneID" id="9596138"/>
<evidence type="ECO:0000313" key="2">
    <source>
        <dbReference type="EMBL" id="EFI96710.1"/>
    </source>
</evidence>
<feature type="compositionally biased region" description="Acidic residues" evidence="1">
    <location>
        <begin position="64"/>
        <end position="79"/>
    </location>
</feature>
<dbReference type="RefSeq" id="XP_003031613.1">
    <property type="nucleotide sequence ID" value="XM_003031567.1"/>
</dbReference>
<dbReference type="EMBL" id="GL377306">
    <property type="protein sequence ID" value="EFI96710.1"/>
    <property type="molecule type" value="Genomic_DNA"/>
</dbReference>
<feature type="region of interest" description="Disordered" evidence="1">
    <location>
        <begin position="55"/>
        <end position="79"/>
    </location>
</feature>
<dbReference type="InParanoid" id="D8Q405"/>
<organism evidence="3">
    <name type="scientific">Schizophyllum commune (strain H4-8 / FGSC 9210)</name>
    <name type="common">Split gill fungus</name>
    <dbReference type="NCBI Taxonomy" id="578458"/>
    <lineage>
        <taxon>Eukaryota</taxon>
        <taxon>Fungi</taxon>
        <taxon>Dikarya</taxon>
        <taxon>Basidiomycota</taxon>
        <taxon>Agaricomycotina</taxon>
        <taxon>Agaricomycetes</taxon>
        <taxon>Agaricomycetidae</taxon>
        <taxon>Agaricales</taxon>
        <taxon>Schizophyllaceae</taxon>
        <taxon>Schizophyllum</taxon>
    </lineage>
</organism>
<feature type="non-terminal residue" evidence="2">
    <location>
        <position position="131"/>
    </location>
</feature>
<gene>
    <name evidence="2" type="ORF">SCHCODRAFT_108728</name>
</gene>
<evidence type="ECO:0000313" key="3">
    <source>
        <dbReference type="Proteomes" id="UP000007431"/>
    </source>
</evidence>
<keyword evidence="3" id="KW-1185">Reference proteome</keyword>
<protein>
    <submittedName>
        <fullName evidence="2">Uncharacterized protein</fullName>
    </submittedName>
</protein>
<dbReference type="AlphaFoldDB" id="D8Q405"/>
<reference evidence="2 3" key="1">
    <citation type="journal article" date="2010" name="Nat. Biotechnol.">
        <title>Genome sequence of the model mushroom Schizophyllum commune.</title>
        <authorList>
            <person name="Ohm R.A."/>
            <person name="de Jong J.F."/>
            <person name="Lugones L.G."/>
            <person name="Aerts A."/>
            <person name="Kothe E."/>
            <person name="Stajich J.E."/>
            <person name="de Vries R.P."/>
            <person name="Record E."/>
            <person name="Levasseur A."/>
            <person name="Baker S.E."/>
            <person name="Bartholomew K.A."/>
            <person name="Coutinho P.M."/>
            <person name="Erdmann S."/>
            <person name="Fowler T.J."/>
            <person name="Gathman A.C."/>
            <person name="Lombard V."/>
            <person name="Henrissat B."/>
            <person name="Knabe N."/>
            <person name="Kuees U."/>
            <person name="Lilly W.W."/>
            <person name="Lindquist E."/>
            <person name="Lucas S."/>
            <person name="Magnuson J.K."/>
            <person name="Piumi F."/>
            <person name="Raudaskoski M."/>
            <person name="Salamov A."/>
            <person name="Schmutz J."/>
            <person name="Schwarze F.W.M.R."/>
            <person name="vanKuyk P.A."/>
            <person name="Horton J.S."/>
            <person name="Grigoriev I.V."/>
            <person name="Woesten H.A.B."/>
        </authorList>
    </citation>
    <scope>NUCLEOTIDE SEQUENCE [LARGE SCALE GENOMIC DNA]</scope>
    <source>
        <strain evidence="3">H4-8 / FGSC 9210</strain>
    </source>
</reference>
<dbReference type="KEGG" id="scm:SCHCO_02668216"/>
<proteinExistence type="predicted"/>
<sequence length="131" mass="15273">MIGEDPKTITMEEMEKKDYWLLKRERKHGYTPPRVPVANLELVKEKDAVVARETSCALSGSTTWDEDPQNESDDDKAEDDLPMFFHLKTRHKIKTPYLPTSNGPVWPIAPWHRYDLSKAFERCEKSSLHMN</sequence>
<evidence type="ECO:0000256" key="1">
    <source>
        <dbReference type="SAM" id="MobiDB-lite"/>
    </source>
</evidence>
<dbReference type="VEuPathDB" id="FungiDB:SCHCODRAFT_02668216"/>
<accession>D8Q405</accession>
<name>D8Q405_SCHCM</name>